<gene>
    <name evidence="6" type="ORF">A245_04475</name>
</gene>
<dbReference type="SUPFAM" id="SSF53448">
    <property type="entry name" value="Nucleotide-diphospho-sugar transferases"/>
    <property type="match status" value="1"/>
</dbReference>
<proteinExistence type="inferred from homology"/>
<evidence type="ECO:0000259" key="5">
    <source>
        <dbReference type="Pfam" id="PF00535"/>
    </source>
</evidence>
<dbReference type="EMBL" id="AOKF01000362">
    <property type="protein sequence ID" value="EPN68252.1"/>
    <property type="molecule type" value="Genomic_DNA"/>
</dbReference>
<evidence type="ECO:0000256" key="4">
    <source>
        <dbReference type="ARBA" id="ARBA00022679"/>
    </source>
</evidence>
<evidence type="ECO:0000256" key="3">
    <source>
        <dbReference type="ARBA" id="ARBA00022676"/>
    </source>
</evidence>
<dbReference type="AlphaFoldDB" id="A0A656K3E7"/>
<dbReference type="Proteomes" id="UP000018849">
    <property type="component" value="Unassembled WGS sequence"/>
</dbReference>
<comment type="caution">
    <text evidence="6">The sequence shown here is derived from an EMBL/GenBank/DDBJ whole genome shotgun (WGS) entry which is preliminary data.</text>
</comment>
<organism evidence="6 7">
    <name type="scientific">Pseudomonas syringae pv. actinidiae ICMP 19096</name>
    <dbReference type="NCBI Taxonomy" id="1194405"/>
    <lineage>
        <taxon>Bacteria</taxon>
        <taxon>Pseudomonadati</taxon>
        <taxon>Pseudomonadota</taxon>
        <taxon>Gammaproteobacteria</taxon>
        <taxon>Pseudomonadales</taxon>
        <taxon>Pseudomonadaceae</taxon>
        <taxon>Pseudomonas</taxon>
        <taxon>Pseudomonas syringae</taxon>
    </lineage>
</organism>
<dbReference type="InterPro" id="IPR001173">
    <property type="entry name" value="Glyco_trans_2-like"/>
</dbReference>
<keyword evidence="3" id="KW-0328">Glycosyltransferase</keyword>
<sequence length="195" mass="21614">TFVAPPAAFKVGDKQPVDVLIPVYDGLEETLECINSALEARKLNRTPHRLVVIEDATPVPALRKALKVLAGKGKITLVQNPVNLGFIRSMNRAMALSPRQDVVWLNADTRVHGDWLDRLREVAYNDETIASVTPFTNNGELMSFPESRFSHPMPSAREQARLDDLARQTDSPAMEIETGCGFCLYIKRKALDSVG</sequence>
<dbReference type="Gene3D" id="3.90.550.10">
    <property type="entry name" value="Spore Coat Polysaccharide Biosynthesis Protein SpsA, Chain A"/>
    <property type="match status" value="1"/>
</dbReference>
<dbReference type="GO" id="GO:0016757">
    <property type="term" value="F:glycosyltransferase activity"/>
    <property type="evidence" value="ECO:0007669"/>
    <property type="project" value="UniProtKB-KW"/>
</dbReference>
<keyword evidence="2" id="KW-1003">Cell membrane</keyword>
<protein>
    <submittedName>
        <fullName evidence="6">Glycosyl transferase family protein</fullName>
    </submittedName>
</protein>
<evidence type="ECO:0000313" key="6">
    <source>
        <dbReference type="EMBL" id="EPN68252.1"/>
    </source>
</evidence>
<dbReference type="InterPro" id="IPR029044">
    <property type="entry name" value="Nucleotide-diphossugar_trans"/>
</dbReference>
<keyword evidence="4 6" id="KW-0808">Transferase</keyword>
<feature type="non-terminal residue" evidence="6">
    <location>
        <position position="1"/>
    </location>
</feature>
<feature type="domain" description="Glycosyltransferase 2-like" evidence="5">
    <location>
        <begin position="19"/>
        <end position="192"/>
    </location>
</feature>
<comment type="similarity">
    <text evidence="1">Belongs to the glycosyltransferase 2 family.</text>
</comment>
<keyword evidence="2" id="KW-0997">Cell inner membrane</keyword>
<dbReference type="PANTHER" id="PTHR43179:SF12">
    <property type="entry name" value="GALACTOFURANOSYLTRANSFERASE GLFT2"/>
    <property type="match status" value="1"/>
</dbReference>
<evidence type="ECO:0000313" key="7">
    <source>
        <dbReference type="Proteomes" id="UP000018849"/>
    </source>
</evidence>
<feature type="non-terminal residue" evidence="6">
    <location>
        <position position="195"/>
    </location>
</feature>
<evidence type="ECO:0000256" key="1">
    <source>
        <dbReference type="ARBA" id="ARBA00006739"/>
    </source>
</evidence>
<dbReference type="Pfam" id="PF00535">
    <property type="entry name" value="Glycos_transf_2"/>
    <property type="match status" value="1"/>
</dbReference>
<dbReference type="PANTHER" id="PTHR43179">
    <property type="entry name" value="RHAMNOSYLTRANSFERASE WBBL"/>
    <property type="match status" value="1"/>
</dbReference>
<name>A0A656K3E7_PSESF</name>
<evidence type="ECO:0000256" key="2">
    <source>
        <dbReference type="ARBA" id="ARBA00022519"/>
    </source>
</evidence>
<keyword evidence="2" id="KW-0472">Membrane</keyword>
<dbReference type="CDD" id="cd00761">
    <property type="entry name" value="Glyco_tranf_GTA_type"/>
    <property type="match status" value="1"/>
</dbReference>
<accession>A0A656K3E7</accession>
<reference evidence="6 7" key="1">
    <citation type="journal article" date="2013" name="PLoS Pathog.">
        <title>Genomic analysis of the Kiwifruit pathogen Pseudomonas syringae pv. actinidiae provides insight into the origins of an emergent plant disease.</title>
        <authorList>
            <person name="McCann H.C."/>
            <person name="Rikkerink E.H."/>
            <person name="Bertels F."/>
            <person name="Fiers M."/>
            <person name="Lu A."/>
            <person name="Rees-George J."/>
            <person name="Andersen M.T."/>
            <person name="Gleave A.P."/>
            <person name="Haubold B."/>
            <person name="Wohlers M.W."/>
            <person name="Guttman D.S."/>
            <person name="Wang P.W."/>
            <person name="Straub C."/>
            <person name="Vanneste J.L."/>
            <person name="Rainey P.B."/>
            <person name="Templeton M.D."/>
        </authorList>
    </citation>
    <scope>NUCLEOTIDE SEQUENCE [LARGE SCALE GENOMIC DNA]</scope>
    <source>
        <strain evidence="6 7">ICMP 19096</strain>
    </source>
</reference>